<comment type="caution">
    <text evidence="13">The sequence shown here is derived from an EMBL/GenBank/DDBJ whole genome shotgun (WGS) entry which is preliminary data.</text>
</comment>
<dbReference type="STRING" id="86259.A0A4Z1P4X6"/>
<evidence type="ECO:0000256" key="7">
    <source>
        <dbReference type="ARBA" id="ARBA00022679"/>
    </source>
</evidence>
<dbReference type="Pfam" id="PF07757">
    <property type="entry name" value="AdoMet_MTase"/>
    <property type="match status" value="2"/>
</dbReference>
<organism evidence="13 14">
    <name type="scientific">Venturia nashicola</name>
    <dbReference type="NCBI Taxonomy" id="86259"/>
    <lineage>
        <taxon>Eukaryota</taxon>
        <taxon>Fungi</taxon>
        <taxon>Dikarya</taxon>
        <taxon>Ascomycota</taxon>
        <taxon>Pezizomycotina</taxon>
        <taxon>Dothideomycetes</taxon>
        <taxon>Pleosporomycetidae</taxon>
        <taxon>Venturiales</taxon>
        <taxon>Venturiaceae</taxon>
        <taxon>Venturia</taxon>
    </lineage>
</organism>
<keyword evidence="9 11" id="KW-0819">tRNA processing</keyword>
<dbReference type="Proteomes" id="UP000298493">
    <property type="component" value="Unassembled WGS sequence"/>
</dbReference>
<proteinExistence type="inferred from homology"/>
<evidence type="ECO:0000256" key="2">
    <source>
        <dbReference type="ARBA" id="ARBA00009056"/>
    </source>
</evidence>
<evidence type="ECO:0000256" key="10">
    <source>
        <dbReference type="ARBA" id="ARBA00047957"/>
    </source>
</evidence>
<dbReference type="InterPro" id="IPR011671">
    <property type="entry name" value="tRNA_uracil_MeTrfase"/>
</dbReference>
<keyword evidence="6 11" id="KW-0489">Methyltransferase</keyword>
<evidence type="ECO:0000256" key="11">
    <source>
        <dbReference type="RuleBase" id="RU368004"/>
    </source>
</evidence>
<evidence type="ECO:0000313" key="13">
    <source>
        <dbReference type="EMBL" id="TID19393.1"/>
    </source>
</evidence>
<dbReference type="GO" id="GO:0005737">
    <property type="term" value="C:cytoplasm"/>
    <property type="evidence" value="ECO:0007669"/>
    <property type="project" value="UniProtKB-SubCell"/>
</dbReference>
<name>A0A4Z1P4X6_9PEZI</name>
<evidence type="ECO:0000256" key="3">
    <source>
        <dbReference type="ARBA" id="ARBA00012795"/>
    </source>
</evidence>
<comment type="function">
    <text evidence="11">Adenosyl-L-methionine (AdoMet)-dependent tRNA (uracil-O(2)-)-methyltransferase.</text>
</comment>
<feature type="compositionally biased region" description="Pro residues" evidence="12">
    <location>
        <begin position="481"/>
        <end position="493"/>
    </location>
</feature>
<dbReference type="PANTHER" id="PTHR21210:SF0">
    <property type="entry name" value="TRNA (URACIL-O(2)-)-METHYLTRANSFERASE-RELATED"/>
    <property type="match status" value="1"/>
</dbReference>
<gene>
    <name evidence="13" type="ORF">E6O75_ATG06731</name>
</gene>
<dbReference type="GO" id="GO:0030488">
    <property type="term" value="P:tRNA methylation"/>
    <property type="evidence" value="ECO:0007669"/>
    <property type="project" value="UniProtKB-UniRule"/>
</dbReference>
<evidence type="ECO:0000313" key="14">
    <source>
        <dbReference type="Proteomes" id="UP000298493"/>
    </source>
</evidence>
<keyword evidence="8 11" id="KW-0949">S-adenosyl-L-methionine</keyword>
<keyword evidence="7 11" id="KW-0808">Transferase</keyword>
<reference evidence="13 14" key="1">
    <citation type="submission" date="2019-04" db="EMBL/GenBank/DDBJ databases">
        <title>High contiguity whole genome sequence and gene annotation resource for two Venturia nashicola isolates.</title>
        <authorList>
            <person name="Prokchorchik M."/>
            <person name="Won K."/>
            <person name="Lee Y."/>
            <person name="Choi E.D."/>
            <person name="Segonzac C."/>
            <person name="Sohn K.H."/>
        </authorList>
    </citation>
    <scope>NUCLEOTIDE SEQUENCE [LARGE SCALE GENOMIC DNA]</scope>
    <source>
        <strain evidence="13 14">PRI2</strain>
    </source>
</reference>
<accession>A0A4Z1P4X6</accession>
<evidence type="ECO:0000256" key="8">
    <source>
        <dbReference type="ARBA" id="ARBA00022691"/>
    </source>
</evidence>
<dbReference type="EC" id="2.1.1.211" evidence="3 11"/>
<keyword evidence="14" id="KW-1185">Reference proteome</keyword>
<dbReference type="GO" id="GO:0141101">
    <property type="term" value="F:tRNA(Ser) (uridine(44)-2'-O-)-methyltransferase activity"/>
    <property type="evidence" value="ECO:0007669"/>
    <property type="project" value="UniProtKB-EC"/>
</dbReference>
<comment type="subcellular location">
    <subcellularLocation>
        <location evidence="1 11">Cytoplasm</location>
    </subcellularLocation>
</comment>
<evidence type="ECO:0000256" key="9">
    <source>
        <dbReference type="ARBA" id="ARBA00022694"/>
    </source>
</evidence>
<evidence type="ECO:0000256" key="6">
    <source>
        <dbReference type="ARBA" id="ARBA00022603"/>
    </source>
</evidence>
<feature type="compositionally biased region" description="Polar residues" evidence="12">
    <location>
        <begin position="494"/>
        <end position="508"/>
    </location>
</feature>
<evidence type="ECO:0000256" key="1">
    <source>
        <dbReference type="ARBA" id="ARBA00004496"/>
    </source>
</evidence>
<evidence type="ECO:0000256" key="4">
    <source>
        <dbReference type="ARBA" id="ARBA00017788"/>
    </source>
</evidence>
<dbReference type="EMBL" id="SNSC02000012">
    <property type="protein sequence ID" value="TID19393.1"/>
    <property type="molecule type" value="Genomic_DNA"/>
</dbReference>
<dbReference type="PANTHER" id="PTHR21210">
    <property type="entry name" value="TRNA (URACIL-O(2)-)-METHYLTRANSFERASE-RELATED"/>
    <property type="match status" value="1"/>
</dbReference>
<dbReference type="AlphaFoldDB" id="A0A4Z1P4X6"/>
<protein>
    <recommendedName>
        <fullName evidence="4 11">tRNA (uracil-O(2)-)-methyltransferase</fullName>
        <ecNumber evidence="3 11">2.1.1.211</ecNumber>
    </recommendedName>
</protein>
<evidence type="ECO:0000256" key="5">
    <source>
        <dbReference type="ARBA" id="ARBA00022490"/>
    </source>
</evidence>
<sequence>MVTIPKPSNIGFEPTDLTNAPPIFKLPDEIWISVFSTPCTFDSTYFLRVVENTLKNPNVTSSCVFRADIFYDSVNDIKTLGHEGLDEGFARHMKAELRPKKAEVAGFEHQRTIVRNMVPRNPQLDKALVQTCHIFRQKSKDGSLEKHILLIIPHVSAPDEIPFYHPSVQSLALIHSLDNKKNEGELSVHYRLFPGVGKKLDNRLQRTALNFLKVVHKHGVGQQAGYTKRVLHDQIVPQSKFQDTYTRLKIKYAKILIGDWVEQTDPTKHVFEDLGIAAFLIELWEQMYGVASTSAPTSDPEAPTEKSKQKVFPGFVDIGCGNGVLVNVLTQEGYPGWGFDARRRKTWSTFPPSIQEKLKELVLVPQILQDSMSSEAAEEMTDPTKYHNGGFPGGTFIVSNHADELTAWTPLLAFQNQSPFIAIPCCSHDLSGTRTRFNDREASFTDPAITVPETDILKTKKPLSAARINGNEPALVSPAPTSGPAPTCRPNPNPSTGSLAPSQASPKQPSAYQSLTYYVARLATELHLQPEKEMLRIPSTRNAAIVGRSRLDADGGERKVEASSDISGQGNEDALVEEKIRSIVRREVGELEFVARNWMERARVIAGHCKGGSSNGAH</sequence>
<evidence type="ECO:0000256" key="12">
    <source>
        <dbReference type="SAM" id="MobiDB-lite"/>
    </source>
</evidence>
<feature type="region of interest" description="Disordered" evidence="12">
    <location>
        <begin position="469"/>
        <end position="508"/>
    </location>
</feature>
<comment type="similarity">
    <text evidence="2 11">Belongs to the TRM44 family.</text>
</comment>
<comment type="catalytic activity">
    <reaction evidence="10 11">
        <text>uridine(44) in tRNA(Ser) + S-adenosyl-L-methionine = 2'-O-methyluridine(44) in tRNA(Ser) + S-adenosyl-L-homocysteine + H(+)</text>
        <dbReference type="Rhea" id="RHEA:43100"/>
        <dbReference type="Rhea" id="RHEA-COMP:10339"/>
        <dbReference type="Rhea" id="RHEA-COMP:10340"/>
        <dbReference type="ChEBI" id="CHEBI:15378"/>
        <dbReference type="ChEBI" id="CHEBI:57856"/>
        <dbReference type="ChEBI" id="CHEBI:59789"/>
        <dbReference type="ChEBI" id="CHEBI:65315"/>
        <dbReference type="ChEBI" id="CHEBI:74478"/>
        <dbReference type="EC" id="2.1.1.211"/>
    </reaction>
</comment>
<keyword evidence="5 11" id="KW-0963">Cytoplasm</keyword>